<reference evidence="1" key="1">
    <citation type="submission" date="2021-03" db="EMBL/GenBank/DDBJ databases">
        <title>novel species isolated from a fishpond in China.</title>
        <authorList>
            <person name="Lu H."/>
            <person name="Cai Z."/>
        </authorList>
    </citation>
    <scope>NUCLEOTIDE SEQUENCE</scope>
    <source>
        <strain evidence="1">JCM 30855</strain>
    </source>
</reference>
<dbReference type="EMBL" id="JAFKCV010000006">
    <property type="protein sequence ID" value="MBN7825967.1"/>
    <property type="molecule type" value="Genomic_DNA"/>
</dbReference>
<protein>
    <submittedName>
        <fullName evidence="1">YjaG family protein</fullName>
    </submittedName>
</protein>
<gene>
    <name evidence="1" type="ORF">J0A66_12085</name>
</gene>
<dbReference type="Gene3D" id="1.20.1590.10">
    <property type="entry name" value="YP_001051499.1 domain like"/>
    <property type="match status" value="1"/>
</dbReference>
<dbReference type="Pfam" id="PF04222">
    <property type="entry name" value="DUF416"/>
    <property type="match status" value="1"/>
</dbReference>
<dbReference type="InterPro" id="IPR023381">
    <property type="entry name" value="YP001051499.1-like_dom_sf"/>
</dbReference>
<accession>A0A939DNM5</accession>
<organism evidence="1 2">
    <name type="scientific">Bowmanella dokdonensis</name>
    <dbReference type="NCBI Taxonomy" id="751969"/>
    <lineage>
        <taxon>Bacteria</taxon>
        <taxon>Pseudomonadati</taxon>
        <taxon>Pseudomonadota</taxon>
        <taxon>Gammaproteobacteria</taxon>
        <taxon>Alteromonadales</taxon>
        <taxon>Alteromonadaceae</taxon>
        <taxon>Bowmanella</taxon>
    </lineage>
</organism>
<dbReference type="Proteomes" id="UP000664654">
    <property type="component" value="Unassembled WGS sequence"/>
</dbReference>
<comment type="caution">
    <text evidence="1">The sequence shown here is derived from an EMBL/GenBank/DDBJ whole genome shotgun (WGS) entry which is preliminary data.</text>
</comment>
<dbReference type="RefSeq" id="WP_206574080.1">
    <property type="nucleotide sequence ID" value="NZ_JAFKCV010000006.1"/>
</dbReference>
<dbReference type="InterPro" id="IPR007338">
    <property type="entry name" value="DUF416"/>
</dbReference>
<evidence type="ECO:0000313" key="2">
    <source>
        <dbReference type="Proteomes" id="UP000664654"/>
    </source>
</evidence>
<dbReference type="AlphaFoldDB" id="A0A939DNM5"/>
<proteinExistence type="predicted"/>
<keyword evidence="2" id="KW-1185">Reference proteome</keyword>
<sequence>MSKLNTFQRVRDLSDWRAVAFGATLLERSLPNYQLFCELNDFGEPEQYRNCLNTVWDWLANPKARVNLQVQLDRVEEAVPDAADFVGFGVYPAIDVCMSMTALLMLMMGDDPQGAVVISKLSQGSVEAFIEATSEEQLDADAIKAHPLMQWEIDFQSELLDRIAQCDRQKDSIQALKAMAREEGMSNIGLEME</sequence>
<name>A0A939DNM5_9ALTE</name>
<evidence type="ECO:0000313" key="1">
    <source>
        <dbReference type="EMBL" id="MBN7825967.1"/>
    </source>
</evidence>